<evidence type="ECO:0000256" key="1">
    <source>
        <dbReference type="ARBA" id="ARBA00001946"/>
    </source>
</evidence>
<comment type="subunit">
    <text evidence="9">Homodimer, forms a heterotetramer with a Cas1 homodimer.</text>
</comment>
<dbReference type="PIRSF" id="PIRSF032582">
    <property type="entry name" value="Cas2"/>
    <property type="match status" value="1"/>
</dbReference>
<name>A0A1M6SLY2_9BACT</name>
<dbReference type="SUPFAM" id="SSF143430">
    <property type="entry name" value="TTP0101/SSO1404-like"/>
    <property type="match status" value="1"/>
</dbReference>
<evidence type="ECO:0000256" key="6">
    <source>
        <dbReference type="ARBA" id="ARBA00022801"/>
    </source>
</evidence>
<dbReference type="GO" id="GO:0016787">
    <property type="term" value="F:hydrolase activity"/>
    <property type="evidence" value="ECO:0007669"/>
    <property type="project" value="UniProtKB-KW"/>
</dbReference>
<evidence type="ECO:0000256" key="5">
    <source>
        <dbReference type="ARBA" id="ARBA00022759"/>
    </source>
</evidence>
<keyword evidence="8 9" id="KW-0051">Antiviral defense</keyword>
<reference evidence="12" key="1">
    <citation type="submission" date="2016-11" db="EMBL/GenBank/DDBJ databases">
        <authorList>
            <person name="Varghese N."/>
            <person name="Submissions S."/>
        </authorList>
    </citation>
    <scope>NUCLEOTIDE SEQUENCE [LARGE SCALE GENOMIC DNA]</scope>
    <source>
        <strain evidence="12">DSM 22212</strain>
    </source>
</reference>
<comment type="cofactor">
    <cofactor evidence="1 9">
        <name>Mg(2+)</name>
        <dbReference type="ChEBI" id="CHEBI:18420"/>
    </cofactor>
</comment>
<organism evidence="11 12">
    <name type="scientific">Rhodothermus profundi</name>
    <dbReference type="NCBI Taxonomy" id="633813"/>
    <lineage>
        <taxon>Bacteria</taxon>
        <taxon>Pseudomonadati</taxon>
        <taxon>Rhodothermota</taxon>
        <taxon>Rhodothermia</taxon>
        <taxon>Rhodothermales</taxon>
        <taxon>Rhodothermaceae</taxon>
        <taxon>Rhodothermus</taxon>
    </lineage>
</organism>
<evidence type="ECO:0000256" key="10">
    <source>
        <dbReference type="PIRNR" id="PIRNR032582"/>
    </source>
</evidence>
<comment type="function">
    <text evidence="9">CRISPR (clustered regularly interspaced short palindromic repeat), is an adaptive immune system that provides protection against mobile genetic elements (viruses, transposable elements and conjugative plasmids). CRISPR clusters contain sequences complementary to antecedent mobile elements and target invading nucleic acids. CRISPR clusters are transcribed and processed into CRISPR RNA (crRNA). Functions as a ssRNA-specific endoribonuclease. Involved in the integration of spacer DNA into the CRISPR cassette.</text>
</comment>
<dbReference type="InterPro" id="IPR021127">
    <property type="entry name" value="CRISPR_associated_Cas2"/>
</dbReference>
<dbReference type="InterPro" id="IPR019199">
    <property type="entry name" value="Virulence_VapD/CRISPR_Cas2"/>
</dbReference>
<evidence type="ECO:0000256" key="8">
    <source>
        <dbReference type="ARBA" id="ARBA00023118"/>
    </source>
</evidence>
<dbReference type="Proteomes" id="UP000185812">
    <property type="component" value="Unassembled WGS sequence"/>
</dbReference>
<accession>A0A1M6SLY2</accession>
<keyword evidence="6 9" id="KW-0378">Hydrolase</keyword>
<dbReference type="PANTHER" id="PTHR34405">
    <property type="entry name" value="CRISPR-ASSOCIATED ENDORIBONUCLEASE CAS2"/>
    <property type="match status" value="1"/>
</dbReference>
<dbReference type="GO" id="GO:0051607">
    <property type="term" value="P:defense response to virus"/>
    <property type="evidence" value="ECO:0007669"/>
    <property type="project" value="UniProtKB-UniRule"/>
</dbReference>
<dbReference type="EMBL" id="FRAU01000003">
    <property type="protein sequence ID" value="SHK45761.1"/>
    <property type="molecule type" value="Genomic_DNA"/>
</dbReference>
<sequence length="93" mass="11728">MRYWLVGYDIADMRRLQRVGRFMEDYGQRLQYSVFLCRLEPQEMQRMRRRLRRLLNLKEDRVFLLPLCRECFHRMEQLGRPLSLQIDQDYWIL</sequence>
<dbReference type="GO" id="GO:0043571">
    <property type="term" value="P:maintenance of CRISPR repeat elements"/>
    <property type="evidence" value="ECO:0007669"/>
    <property type="project" value="UniProtKB-UniRule"/>
</dbReference>
<dbReference type="AlphaFoldDB" id="A0A1M6SLY2"/>
<dbReference type="RefSeq" id="WP_072715009.1">
    <property type="nucleotide sequence ID" value="NZ_FRAU01000003.1"/>
</dbReference>
<dbReference type="STRING" id="633813.SAMN04488087_1144"/>
<evidence type="ECO:0000256" key="2">
    <source>
        <dbReference type="ARBA" id="ARBA00009959"/>
    </source>
</evidence>
<evidence type="ECO:0000313" key="11">
    <source>
        <dbReference type="EMBL" id="SHK45761.1"/>
    </source>
</evidence>
<dbReference type="PANTHER" id="PTHR34405:SF3">
    <property type="entry name" value="CRISPR-ASSOCIATED ENDORIBONUCLEASE CAS2 3"/>
    <property type="match status" value="1"/>
</dbReference>
<keyword evidence="12" id="KW-1185">Reference proteome</keyword>
<dbReference type="Gene3D" id="3.30.70.240">
    <property type="match status" value="1"/>
</dbReference>
<evidence type="ECO:0000256" key="4">
    <source>
        <dbReference type="ARBA" id="ARBA00022723"/>
    </source>
</evidence>
<evidence type="ECO:0000313" key="12">
    <source>
        <dbReference type="Proteomes" id="UP000185812"/>
    </source>
</evidence>
<keyword evidence="4 9" id="KW-0479">Metal-binding</keyword>
<gene>
    <name evidence="9" type="primary">cas2</name>
    <name evidence="11" type="ORF">SAMN04488087_1144</name>
</gene>
<evidence type="ECO:0000256" key="3">
    <source>
        <dbReference type="ARBA" id="ARBA00022722"/>
    </source>
</evidence>
<dbReference type="Pfam" id="PF09827">
    <property type="entry name" value="CRISPR_Cas2"/>
    <property type="match status" value="1"/>
</dbReference>
<dbReference type="HAMAP" id="MF_01471">
    <property type="entry name" value="Cas2"/>
    <property type="match status" value="1"/>
</dbReference>
<comment type="similarity">
    <text evidence="2 9 10">Belongs to the CRISPR-associated endoribonuclease Cas2 protein family.</text>
</comment>
<evidence type="ECO:0000256" key="9">
    <source>
        <dbReference type="HAMAP-Rule" id="MF_01471"/>
    </source>
</evidence>
<protein>
    <recommendedName>
        <fullName evidence="9">CRISPR-associated endoribonuclease Cas2</fullName>
        <ecNumber evidence="9">3.1.-.-</ecNumber>
    </recommendedName>
</protein>
<keyword evidence="5 9" id="KW-0255">Endonuclease</keyword>
<dbReference type="GO" id="GO:0004521">
    <property type="term" value="F:RNA endonuclease activity"/>
    <property type="evidence" value="ECO:0007669"/>
    <property type="project" value="UniProtKB-UniRule"/>
</dbReference>
<feature type="binding site" evidence="9">
    <location>
        <position position="9"/>
    </location>
    <ligand>
        <name>Mg(2+)</name>
        <dbReference type="ChEBI" id="CHEBI:18420"/>
        <note>catalytic</note>
    </ligand>
</feature>
<keyword evidence="3 9" id="KW-0540">Nuclease</keyword>
<dbReference type="CDD" id="cd09725">
    <property type="entry name" value="Cas2_I_II_III"/>
    <property type="match status" value="1"/>
</dbReference>
<dbReference type="NCBIfam" id="TIGR01573">
    <property type="entry name" value="cas2"/>
    <property type="match status" value="1"/>
</dbReference>
<evidence type="ECO:0000256" key="7">
    <source>
        <dbReference type="ARBA" id="ARBA00022842"/>
    </source>
</evidence>
<dbReference type="EC" id="3.1.-.-" evidence="9"/>
<keyword evidence="7 9" id="KW-0460">Magnesium</keyword>
<proteinExistence type="inferred from homology"/>
<dbReference type="OrthoDB" id="9798176at2"/>
<dbReference type="GO" id="GO:0046872">
    <property type="term" value="F:metal ion binding"/>
    <property type="evidence" value="ECO:0007669"/>
    <property type="project" value="UniProtKB-UniRule"/>
</dbReference>